<evidence type="ECO:0000313" key="7">
    <source>
        <dbReference type="EMBL" id="SCX25453.1"/>
    </source>
</evidence>
<dbReference type="GO" id="GO:0030170">
    <property type="term" value="F:pyridoxal phosphate binding"/>
    <property type="evidence" value="ECO:0007669"/>
    <property type="project" value="InterPro"/>
</dbReference>
<protein>
    <submittedName>
        <fullName evidence="7">Histidinol-phosphate aminotransferase</fullName>
    </submittedName>
</protein>
<dbReference type="InterPro" id="IPR015421">
    <property type="entry name" value="PyrdxlP-dep_Trfase_major"/>
</dbReference>
<dbReference type="Gene3D" id="3.90.1150.10">
    <property type="entry name" value="Aspartate Aminotransferase, domain 1"/>
    <property type="match status" value="1"/>
</dbReference>
<feature type="domain" description="Aminotransferase class I/classII large" evidence="6">
    <location>
        <begin position="21"/>
        <end position="332"/>
    </location>
</feature>
<dbReference type="InterPro" id="IPR001917">
    <property type="entry name" value="Aminotrans_II_pyridoxalP_BS"/>
</dbReference>
<dbReference type="GO" id="GO:0008483">
    <property type="term" value="F:transaminase activity"/>
    <property type="evidence" value="ECO:0007669"/>
    <property type="project" value="UniProtKB-KW"/>
</dbReference>
<dbReference type="Pfam" id="PF00155">
    <property type="entry name" value="Aminotran_1_2"/>
    <property type="match status" value="1"/>
</dbReference>
<dbReference type="RefSeq" id="WP_090359798.1">
    <property type="nucleotide sequence ID" value="NZ_FMUB01000008.1"/>
</dbReference>
<dbReference type="InterPro" id="IPR015422">
    <property type="entry name" value="PyrdxlP-dep_Trfase_small"/>
</dbReference>
<name>A0A1G4WMV2_9MYCO</name>
<gene>
    <name evidence="7" type="ORF">SAMN02799620_03857</name>
</gene>
<evidence type="ECO:0000256" key="2">
    <source>
        <dbReference type="ARBA" id="ARBA00022576"/>
    </source>
</evidence>
<keyword evidence="4 5" id="KW-0663">Pyridoxal phosphate</keyword>
<evidence type="ECO:0000256" key="1">
    <source>
        <dbReference type="ARBA" id="ARBA00001933"/>
    </source>
</evidence>
<comment type="similarity">
    <text evidence="5">Belongs to the class-II pyridoxal-phosphate-dependent aminotransferase family.</text>
</comment>
<sequence>MSIPAGALTDVVETLPDARDPLALSLNENPFPPLPSVHSALVASIGSANRYPEFLPQRLRTLIADHLGVDDGQVVIGTGATGVIMQVLQAFTAPGDAVVMATPTFDGYPIFAQIARLRSITVPLDPHGHHDLDAMAAAARSARVVVVCRPHNPTGTVESAAQIHRFLDRVPADTVVVLDEAYVEFLGAGERLDTRGLVQQYPNVVVVRTFSKAYGLAGLRIGYGFCSSDLARRLWTMQLPFGVGLTGLVAVAACYDAEDEMRQRIRIITAQRRLLSARLRAVGIYSTDAHANFVYLPAPGGDRAVWRQVFDGAGPRVRHYGDGGVRITIGVRQSTRAVLSAVAAYRDRTRGESALAGTDAVRTGDAPTTWQT</sequence>
<evidence type="ECO:0000313" key="8">
    <source>
        <dbReference type="Proteomes" id="UP000199707"/>
    </source>
</evidence>
<dbReference type="SUPFAM" id="SSF53383">
    <property type="entry name" value="PLP-dependent transferases"/>
    <property type="match status" value="1"/>
</dbReference>
<proteinExistence type="inferred from homology"/>
<evidence type="ECO:0000256" key="4">
    <source>
        <dbReference type="ARBA" id="ARBA00022898"/>
    </source>
</evidence>
<accession>A0A1G4WMV2</accession>
<evidence type="ECO:0000256" key="5">
    <source>
        <dbReference type="RuleBase" id="RU003693"/>
    </source>
</evidence>
<evidence type="ECO:0000256" key="3">
    <source>
        <dbReference type="ARBA" id="ARBA00022679"/>
    </source>
</evidence>
<dbReference type="PROSITE" id="PS00599">
    <property type="entry name" value="AA_TRANSFER_CLASS_2"/>
    <property type="match status" value="1"/>
</dbReference>
<dbReference type="InterPro" id="IPR050106">
    <property type="entry name" value="HistidinolP_aminotransfase"/>
</dbReference>
<dbReference type="PANTHER" id="PTHR43643:SF3">
    <property type="entry name" value="HISTIDINOL-PHOSPHATE AMINOTRANSFERASE"/>
    <property type="match status" value="1"/>
</dbReference>
<keyword evidence="2 7" id="KW-0032">Aminotransferase</keyword>
<dbReference type="InterPro" id="IPR004839">
    <property type="entry name" value="Aminotransferase_I/II_large"/>
</dbReference>
<dbReference type="InterPro" id="IPR015424">
    <property type="entry name" value="PyrdxlP-dep_Trfase"/>
</dbReference>
<dbReference type="CDD" id="cd00609">
    <property type="entry name" value="AAT_like"/>
    <property type="match status" value="1"/>
</dbReference>
<dbReference type="Gene3D" id="3.40.640.10">
    <property type="entry name" value="Type I PLP-dependent aspartate aminotransferase-like (Major domain)"/>
    <property type="match status" value="1"/>
</dbReference>
<dbReference type="AlphaFoldDB" id="A0A1G4WMV2"/>
<comment type="cofactor">
    <cofactor evidence="1 5">
        <name>pyridoxal 5'-phosphate</name>
        <dbReference type="ChEBI" id="CHEBI:597326"/>
    </cofactor>
</comment>
<dbReference type="PANTHER" id="PTHR43643">
    <property type="entry name" value="HISTIDINOL-PHOSPHATE AMINOTRANSFERASE 2"/>
    <property type="match status" value="1"/>
</dbReference>
<evidence type="ECO:0000259" key="6">
    <source>
        <dbReference type="Pfam" id="PF00155"/>
    </source>
</evidence>
<dbReference type="EMBL" id="FMUB01000008">
    <property type="protein sequence ID" value="SCX25453.1"/>
    <property type="molecule type" value="Genomic_DNA"/>
</dbReference>
<dbReference type="STRING" id="1502745.SAMN02799620_03857"/>
<dbReference type="Proteomes" id="UP000199707">
    <property type="component" value="Unassembled WGS sequence"/>
</dbReference>
<keyword evidence="3 7" id="KW-0808">Transferase</keyword>
<organism evidence="7 8">
    <name type="scientific">Mycolicibacterium fluoranthenivorans</name>
    <dbReference type="NCBI Taxonomy" id="258505"/>
    <lineage>
        <taxon>Bacteria</taxon>
        <taxon>Bacillati</taxon>
        <taxon>Actinomycetota</taxon>
        <taxon>Actinomycetes</taxon>
        <taxon>Mycobacteriales</taxon>
        <taxon>Mycobacteriaceae</taxon>
        <taxon>Mycolicibacterium</taxon>
    </lineage>
</organism>
<reference evidence="8" key="1">
    <citation type="submission" date="2016-10" db="EMBL/GenBank/DDBJ databases">
        <authorList>
            <person name="Varghese N."/>
            <person name="Submissions S."/>
        </authorList>
    </citation>
    <scope>NUCLEOTIDE SEQUENCE [LARGE SCALE GENOMIC DNA]</scope>
    <source>
        <strain evidence="8">UNC267MFSha1.1M11</strain>
    </source>
</reference>